<sequence>MVQMSGFGFILPTKRHPDGNRIWNEYRWHALFFFLRCVILMALAWSRKTTTMTTATQTLSKERCYPLANIAAVFFTMMGVDAVDAWFTSHTKQSPSATTTIRGLKGPPGLLHLMSAAQFHATLNSLLTTHRMSVQCSALAVVQLSAFGMTLCRKGIISHVHGLILYTLVVLLGMLVICHDLTERDLFYSAIAVGNMAAFVRMNLCVDKYIIWTVVCIAIPIIQENAVWWENVSRVSTVLLLLSAVVRQINQKEDLRQLRKSESKLD</sequence>
<gene>
    <name evidence="2" type="ORF">DBRI00130_LOCUS843</name>
</gene>
<dbReference type="EMBL" id="HBNS01001058">
    <property type="protein sequence ID" value="CAE4579487.1"/>
    <property type="molecule type" value="Transcribed_RNA"/>
</dbReference>
<feature type="transmembrane region" description="Helical" evidence="1">
    <location>
        <begin position="26"/>
        <end position="46"/>
    </location>
</feature>
<feature type="transmembrane region" description="Helical" evidence="1">
    <location>
        <begin position="163"/>
        <end position="182"/>
    </location>
</feature>
<accession>A0A7S4QCP6</accession>
<keyword evidence="1" id="KW-1133">Transmembrane helix</keyword>
<reference evidence="2" key="1">
    <citation type="submission" date="2021-01" db="EMBL/GenBank/DDBJ databases">
        <authorList>
            <person name="Corre E."/>
            <person name="Pelletier E."/>
            <person name="Niang G."/>
            <person name="Scheremetjew M."/>
            <person name="Finn R."/>
            <person name="Kale V."/>
            <person name="Holt S."/>
            <person name="Cochrane G."/>
            <person name="Meng A."/>
            <person name="Brown T."/>
            <person name="Cohen L."/>
        </authorList>
    </citation>
    <scope>NUCLEOTIDE SEQUENCE</scope>
    <source>
        <strain evidence="2">GSO104</strain>
    </source>
</reference>
<keyword evidence="1" id="KW-0812">Transmembrane</keyword>
<proteinExistence type="predicted"/>
<name>A0A7S4QCP6_9STRA</name>
<protein>
    <recommendedName>
        <fullName evidence="3">Transmembrane protein</fullName>
    </recommendedName>
</protein>
<evidence type="ECO:0000256" key="1">
    <source>
        <dbReference type="SAM" id="Phobius"/>
    </source>
</evidence>
<dbReference type="AlphaFoldDB" id="A0A7S4QCP6"/>
<evidence type="ECO:0000313" key="2">
    <source>
        <dbReference type="EMBL" id="CAE4579487.1"/>
    </source>
</evidence>
<organism evidence="2">
    <name type="scientific">Ditylum brightwellii</name>
    <dbReference type="NCBI Taxonomy" id="49249"/>
    <lineage>
        <taxon>Eukaryota</taxon>
        <taxon>Sar</taxon>
        <taxon>Stramenopiles</taxon>
        <taxon>Ochrophyta</taxon>
        <taxon>Bacillariophyta</taxon>
        <taxon>Mediophyceae</taxon>
        <taxon>Lithodesmiophycidae</taxon>
        <taxon>Lithodesmiales</taxon>
        <taxon>Lithodesmiaceae</taxon>
        <taxon>Ditylum</taxon>
    </lineage>
</organism>
<feature type="transmembrane region" description="Helical" evidence="1">
    <location>
        <begin position="67"/>
        <end position="87"/>
    </location>
</feature>
<keyword evidence="1" id="KW-0472">Membrane</keyword>
<evidence type="ECO:0008006" key="3">
    <source>
        <dbReference type="Google" id="ProtNLM"/>
    </source>
</evidence>